<feature type="transmembrane region" description="Helical" evidence="12">
    <location>
        <begin position="209"/>
        <end position="228"/>
    </location>
</feature>
<feature type="transmembrane region" description="Helical" evidence="12">
    <location>
        <begin position="234"/>
        <end position="258"/>
    </location>
</feature>
<dbReference type="EMBL" id="JAVXUO010000986">
    <property type="protein sequence ID" value="KAK2987390.1"/>
    <property type="molecule type" value="Genomic_DNA"/>
</dbReference>
<feature type="transmembrane region" description="Helical" evidence="12">
    <location>
        <begin position="12"/>
        <end position="31"/>
    </location>
</feature>
<evidence type="ECO:0000256" key="10">
    <source>
        <dbReference type="ARBA" id="ARBA00023201"/>
    </source>
</evidence>
<evidence type="ECO:0000256" key="8">
    <source>
        <dbReference type="ARBA" id="ARBA00023053"/>
    </source>
</evidence>
<accession>A0AA88UJJ8</accession>
<proteinExistence type="inferred from homology"/>
<evidence type="ECO:0000313" key="14">
    <source>
        <dbReference type="EMBL" id="KAK2987390.1"/>
    </source>
</evidence>
<evidence type="ECO:0000256" key="9">
    <source>
        <dbReference type="ARBA" id="ARBA00023136"/>
    </source>
</evidence>
<dbReference type="GO" id="GO:0015297">
    <property type="term" value="F:antiporter activity"/>
    <property type="evidence" value="ECO:0007669"/>
    <property type="project" value="UniProtKB-KW"/>
</dbReference>
<feature type="domain" description="Sodium/calcium exchanger membrane region" evidence="13">
    <location>
        <begin position="108"/>
        <end position="251"/>
    </location>
</feature>
<dbReference type="GO" id="GO:0008324">
    <property type="term" value="F:monoatomic cation transmembrane transporter activity"/>
    <property type="evidence" value="ECO:0007669"/>
    <property type="project" value="TreeGrafter"/>
</dbReference>
<reference evidence="14" key="1">
    <citation type="submission" date="2022-12" db="EMBL/GenBank/DDBJ databases">
        <title>Draft genome assemblies for two species of Escallonia (Escalloniales).</title>
        <authorList>
            <person name="Chanderbali A."/>
            <person name="Dervinis C."/>
            <person name="Anghel I."/>
            <person name="Soltis D."/>
            <person name="Soltis P."/>
            <person name="Zapata F."/>
        </authorList>
    </citation>
    <scope>NUCLEOTIDE SEQUENCE</scope>
    <source>
        <strain evidence="14">UCBG92.1500</strain>
        <tissue evidence="14">Leaf</tissue>
    </source>
</reference>
<dbReference type="InterPro" id="IPR051359">
    <property type="entry name" value="CaCA_antiporter"/>
</dbReference>
<keyword evidence="15" id="KW-1185">Reference proteome</keyword>
<sequence length="567" mass="62068">MKSLASTKVLSLILNTSFIFLLSLHLITNLLPRMKSSTTSITPFTKSPNTHDQNDDACTAFHDYPDYKAKCAYIKSHIPCHPKAYINFLEIFYCTCGRFPVLGYTILLLWFLLLIYLLGNTASDYFCHSLKNLSRVMNLPPTITGAILLPLGNGANDVFESIISFAQSGNGEVGLNTVLGGAFFISSIVVGVICITGASRKIVVDKTSFVRDVVFFLFSLGSLLLIILVGRINFWVAICFTMVYFVYVCVISITHFFYCKKERVASAKEEFVEITDPLLGGVDVENCFSDEKFGCEEWNGSNGNYLGLLLKVLELPLYLPRRLTIPAVSEERWSRPFAITSVFLAPILIATLWNTQREDMGSKTSLIIYITSGFVGIVLGSCAFLATSKFSLSPPKKCLVLWLAAGFVMSITWIYIAAEELVSLLSSLGIIVGISPSILAVTLLAWGNSTGDLVSNVALATNGGPDGAQIAISGCYAGPLYNTLVGLGLSVVFSSWSVYPSSFVIPRNPCLYETIGFLMGGLLWALVILPKKNMQLNRLLGGGLLAIYFCFVFLQLARALGWWTSVS</sequence>
<keyword evidence="10" id="KW-0406">Ion transport</keyword>
<evidence type="ECO:0000256" key="5">
    <source>
        <dbReference type="ARBA" id="ARBA00022692"/>
    </source>
</evidence>
<dbReference type="GO" id="GO:0016020">
    <property type="term" value="C:membrane"/>
    <property type="evidence" value="ECO:0007669"/>
    <property type="project" value="UniProtKB-SubCell"/>
</dbReference>
<feature type="transmembrane region" description="Helical" evidence="12">
    <location>
        <begin position="101"/>
        <end position="119"/>
    </location>
</feature>
<evidence type="ECO:0000256" key="7">
    <source>
        <dbReference type="ARBA" id="ARBA00022989"/>
    </source>
</evidence>
<keyword evidence="7 12" id="KW-1133">Transmembrane helix</keyword>
<evidence type="ECO:0000256" key="4">
    <source>
        <dbReference type="ARBA" id="ARBA00022538"/>
    </source>
</evidence>
<keyword evidence="3" id="KW-0050">Antiport</keyword>
<keyword evidence="10" id="KW-0739">Sodium transport</keyword>
<dbReference type="InterPro" id="IPR044880">
    <property type="entry name" value="NCX_ion-bd_dom_sf"/>
</dbReference>
<evidence type="ECO:0000256" key="2">
    <source>
        <dbReference type="ARBA" id="ARBA00022448"/>
    </source>
</evidence>
<feature type="transmembrane region" description="Helical" evidence="12">
    <location>
        <begin position="536"/>
        <end position="557"/>
    </location>
</feature>
<comment type="similarity">
    <text evidence="11">Belongs to the Ca(2+):cation antiporter (CaCA) (TC 2.A.19) family. Cation/calcium exchanger (CCX) subfamily.</text>
</comment>
<dbReference type="Pfam" id="PF01699">
    <property type="entry name" value="Na_Ca_ex"/>
    <property type="match status" value="2"/>
</dbReference>
<dbReference type="AlphaFoldDB" id="A0AA88UJJ8"/>
<dbReference type="GO" id="GO:0006814">
    <property type="term" value="P:sodium ion transport"/>
    <property type="evidence" value="ECO:0007669"/>
    <property type="project" value="UniProtKB-KW"/>
</dbReference>
<dbReference type="PANTHER" id="PTHR12266:SF24">
    <property type="entry name" value="CATION_CALCIUM EXCHANGER 1"/>
    <property type="match status" value="1"/>
</dbReference>
<feature type="transmembrane region" description="Helical" evidence="12">
    <location>
        <begin position="366"/>
        <end position="387"/>
    </location>
</feature>
<protein>
    <recommendedName>
        <fullName evidence="13">Sodium/calcium exchanger membrane region domain-containing protein</fullName>
    </recommendedName>
</protein>
<keyword evidence="5 12" id="KW-0812">Transmembrane</keyword>
<dbReference type="Gene3D" id="1.20.1420.30">
    <property type="entry name" value="NCX, central ion-binding region"/>
    <property type="match status" value="2"/>
</dbReference>
<organism evidence="14 15">
    <name type="scientific">Escallonia rubra</name>
    <dbReference type="NCBI Taxonomy" id="112253"/>
    <lineage>
        <taxon>Eukaryota</taxon>
        <taxon>Viridiplantae</taxon>
        <taxon>Streptophyta</taxon>
        <taxon>Embryophyta</taxon>
        <taxon>Tracheophyta</taxon>
        <taxon>Spermatophyta</taxon>
        <taxon>Magnoliopsida</taxon>
        <taxon>eudicotyledons</taxon>
        <taxon>Gunneridae</taxon>
        <taxon>Pentapetalae</taxon>
        <taxon>asterids</taxon>
        <taxon>campanulids</taxon>
        <taxon>Escalloniales</taxon>
        <taxon>Escalloniaceae</taxon>
        <taxon>Escallonia</taxon>
    </lineage>
</organism>
<feature type="transmembrane region" description="Helical" evidence="12">
    <location>
        <begin position="511"/>
        <end position="529"/>
    </location>
</feature>
<evidence type="ECO:0000259" key="13">
    <source>
        <dbReference type="Pfam" id="PF01699"/>
    </source>
</evidence>
<dbReference type="PANTHER" id="PTHR12266">
    <property type="entry name" value="NA+/CA2+ K+ INDEPENDENT EXCHANGER"/>
    <property type="match status" value="1"/>
</dbReference>
<feature type="domain" description="Sodium/calcium exchanger membrane region" evidence="13">
    <location>
        <begin position="403"/>
        <end position="556"/>
    </location>
</feature>
<gene>
    <name evidence="14" type="ORF">RJ640_020587</name>
</gene>
<feature type="transmembrane region" description="Helical" evidence="12">
    <location>
        <begin position="178"/>
        <end position="197"/>
    </location>
</feature>
<feature type="transmembrane region" description="Helical" evidence="12">
    <location>
        <begin position="424"/>
        <end position="446"/>
    </location>
</feature>
<dbReference type="GO" id="GO:0006813">
    <property type="term" value="P:potassium ion transport"/>
    <property type="evidence" value="ECO:0007669"/>
    <property type="project" value="UniProtKB-KW"/>
</dbReference>
<feature type="transmembrane region" description="Helical" evidence="12">
    <location>
        <begin position="480"/>
        <end position="499"/>
    </location>
</feature>
<dbReference type="Proteomes" id="UP001187471">
    <property type="component" value="Unassembled WGS sequence"/>
</dbReference>
<evidence type="ECO:0000313" key="15">
    <source>
        <dbReference type="Proteomes" id="UP001187471"/>
    </source>
</evidence>
<keyword evidence="2" id="KW-0813">Transport</keyword>
<keyword evidence="6" id="KW-0630">Potassium</keyword>
<evidence type="ECO:0000256" key="6">
    <source>
        <dbReference type="ARBA" id="ARBA00022958"/>
    </source>
</evidence>
<comment type="caution">
    <text evidence="14">The sequence shown here is derived from an EMBL/GenBank/DDBJ whole genome shotgun (WGS) entry which is preliminary data.</text>
</comment>
<keyword evidence="4" id="KW-0633">Potassium transport</keyword>
<evidence type="ECO:0000256" key="12">
    <source>
        <dbReference type="SAM" id="Phobius"/>
    </source>
</evidence>
<name>A0AA88UJJ8_9ASTE</name>
<evidence type="ECO:0000256" key="3">
    <source>
        <dbReference type="ARBA" id="ARBA00022449"/>
    </source>
</evidence>
<feature type="transmembrane region" description="Helical" evidence="12">
    <location>
        <begin position="399"/>
        <end position="418"/>
    </location>
</feature>
<keyword evidence="9 12" id="KW-0472">Membrane</keyword>
<keyword evidence="8" id="KW-0915">Sodium</keyword>
<evidence type="ECO:0000256" key="1">
    <source>
        <dbReference type="ARBA" id="ARBA00004141"/>
    </source>
</evidence>
<dbReference type="InterPro" id="IPR004837">
    <property type="entry name" value="NaCa_Exmemb"/>
</dbReference>
<comment type="subcellular location">
    <subcellularLocation>
        <location evidence="1">Membrane</location>
        <topology evidence="1">Multi-pass membrane protein</topology>
    </subcellularLocation>
</comment>
<evidence type="ECO:0000256" key="11">
    <source>
        <dbReference type="ARBA" id="ARBA00038187"/>
    </source>
</evidence>